<dbReference type="Proteomes" id="UP000011205">
    <property type="component" value="Unassembled WGS sequence"/>
</dbReference>
<accession>L8PK47</accession>
<dbReference type="EMBL" id="AMLP01000042">
    <property type="protein sequence ID" value="ELS57916.1"/>
    <property type="molecule type" value="Genomic_DNA"/>
</dbReference>
<comment type="caution">
    <text evidence="2">The sequence shown here is derived from an EMBL/GenBank/DDBJ whole genome shotgun (WGS) entry which is preliminary data.</text>
</comment>
<proteinExistence type="predicted"/>
<feature type="region of interest" description="Disordered" evidence="1">
    <location>
        <begin position="1"/>
        <end position="23"/>
    </location>
</feature>
<dbReference type="RefSeq" id="WP_003996504.1">
    <property type="nucleotide sequence ID" value="NZ_AMLP01000042.1"/>
</dbReference>
<evidence type="ECO:0000256" key="1">
    <source>
        <dbReference type="SAM" id="MobiDB-lite"/>
    </source>
</evidence>
<sequence length="85" mass="8802">MPRNGPGRRGSRSCPGTTRSSSVVGDLLRQLPQAGLPDQDCEDTEAAAQEVLAEITGPDAPEPRRLRRALNGLKGALAPVATGLG</sequence>
<organism evidence="2 3">
    <name type="scientific">Streptomyces viridochromogenes Tue57</name>
    <dbReference type="NCBI Taxonomy" id="1160705"/>
    <lineage>
        <taxon>Bacteria</taxon>
        <taxon>Bacillati</taxon>
        <taxon>Actinomycetota</taxon>
        <taxon>Actinomycetes</taxon>
        <taxon>Kitasatosporales</taxon>
        <taxon>Streptomycetaceae</taxon>
        <taxon>Streptomyces</taxon>
    </lineage>
</organism>
<gene>
    <name evidence="2" type="ORF">STVIR_1159</name>
</gene>
<dbReference type="AlphaFoldDB" id="L8PK47"/>
<dbReference type="PATRIC" id="fig|1160705.3.peg.1158"/>
<name>L8PK47_STRVR</name>
<feature type="compositionally biased region" description="Low complexity" evidence="1">
    <location>
        <begin position="12"/>
        <end position="22"/>
    </location>
</feature>
<protein>
    <submittedName>
        <fullName evidence="2">Uncharacterized protein</fullName>
    </submittedName>
</protein>
<evidence type="ECO:0000313" key="3">
    <source>
        <dbReference type="Proteomes" id="UP000011205"/>
    </source>
</evidence>
<evidence type="ECO:0000313" key="2">
    <source>
        <dbReference type="EMBL" id="ELS57916.1"/>
    </source>
</evidence>
<reference evidence="2 3" key="1">
    <citation type="journal article" date="2013" name="Genome Announc.">
        <title>Draft Genome Sequence of Streptomyces viridochromogenes Strain Tu57, Producer of Avilamycin.</title>
        <authorList>
            <person name="Gruning B.A."/>
            <person name="Erxleben A."/>
            <person name="Hahnlein A."/>
            <person name="Gunther S."/>
        </authorList>
    </citation>
    <scope>NUCLEOTIDE SEQUENCE [LARGE SCALE GENOMIC DNA]</scope>
    <source>
        <strain evidence="2 3">Tue57</strain>
    </source>
</reference>